<protein>
    <recommendedName>
        <fullName evidence="3">Glycosyltransferase RgtA/B/C/D-like domain-containing protein</fullName>
    </recommendedName>
</protein>
<name>A0A383A421_9ZZZZ</name>
<dbReference type="EMBL" id="UINC01189116">
    <property type="protein sequence ID" value="SVE02656.1"/>
    <property type="molecule type" value="Genomic_DNA"/>
</dbReference>
<evidence type="ECO:0000313" key="2">
    <source>
        <dbReference type="EMBL" id="SVE02656.1"/>
    </source>
</evidence>
<reference evidence="2" key="1">
    <citation type="submission" date="2018-05" db="EMBL/GenBank/DDBJ databases">
        <authorList>
            <person name="Lanie J.A."/>
            <person name="Ng W.-L."/>
            <person name="Kazmierczak K.M."/>
            <person name="Andrzejewski T.M."/>
            <person name="Davidsen T.M."/>
            <person name="Wayne K.J."/>
            <person name="Tettelin H."/>
            <person name="Glass J.I."/>
            <person name="Rusch D."/>
            <person name="Podicherti R."/>
            <person name="Tsui H.-C.T."/>
            <person name="Winkler M.E."/>
        </authorList>
    </citation>
    <scope>NUCLEOTIDE SEQUENCE</scope>
</reference>
<feature type="transmembrane region" description="Helical" evidence="1">
    <location>
        <begin position="80"/>
        <end position="98"/>
    </location>
</feature>
<keyword evidence="1" id="KW-0812">Transmembrane</keyword>
<gene>
    <name evidence="2" type="ORF">METZ01_LOCUS455510</name>
</gene>
<feature type="non-terminal residue" evidence="2">
    <location>
        <position position="116"/>
    </location>
</feature>
<evidence type="ECO:0008006" key="3">
    <source>
        <dbReference type="Google" id="ProtNLM"/>
    </source>
</evidence>
<keyword evidence="1" id="KW-1133">Transmembrane helix</keyword>
<keyword evidence="1" id="KW-0472">Membrane</keyword>
<organism evidence="2">
    <name type="scientific">marine metagenome</name>
    <dbReference type="NCBI Taxonomy" id="408172"/>
    <lineage>
        <taxon>unclassified sequences</taxon>
        <taxon>metagenomes</taxon>
        <taxon>ecological metagenomes</taxon>
    </lineage>
</organism>
<dbReference type="AlphaFoldDB" id="A0A383A421"/>
<evidence type="ECO:0000256" key="1">
    <source>
        <dbReference type="SAM" id="Phobius"/>
    </source>
</evidence>
<proteinExistence type="predicted"/>
<sequence>MKRILSNKEFKVVLGLIIFAAVFRIPTLGSPLIEDEAISFNRYIEVPWQTLVLKYHDTNQHTLFLLMAKIFTWIFGETEVAYRLPSFVFGVLSIPLMYRLGLAMRFPWSSALFSSV</sequence>
<accession>A0A383A421</accession>
<feature type="transmembrane region" description="Helical" evidence="1">
    <location>
        <begin position="12"/>
        <end position="33"/>
    </location>
</feature>